<organism evidence="1 2">
    <name type="scientific">Chaetomidium leptoderma</name>
    <dbReference type="NCBI Taxonomy" id="669021"/>
    <lineage>
        <taxon>Eukaryota</taxon>
        <taxon>Fungi</taxon>
        <taxon>Dikarya</taxon>
        <taxon>Ascomycota</taxon>
        <taxon>Pezizomycotina</taxon>
        <taxon>Sordariomycetes</taxon>
        <taxon>Sordariomycetidae</taxon>
        <taxon>Sordariales</taxon>
        <taxon>Chaetomiaceae</taxon>
        <taxon>Chaetomidium</taxon>
    </lineage>
</organism>
<reference evidence="1" key="2">
    <citation type="submission" date="2023-05" db="EMBL/GenBank/DDBJ databases">
        <authorList>
            <consortium name="Lawrence Berkeley National Laboratory"/>
            <person name="Steindorff A."/>
            <person name="Hensen N."/>
            <person name="Bonometti L."/>
            <person name="Westerberg I."/>
            <person name="Brannstrom I.O."/>
            <person name="Guillou S."/>
            <person name="Cros-Aarteil S."/>
            <person name="Calhoun S."/>
            <person name="Haridas S."/>
            <person name="Kuo A."/>
            <person name="Mondo S."/>
            <person name="Pangilinan J."/>
            <person name="Riley R."/>
            <person name="Labutti K."/>
            <person name="Andreopoulos B."/>
            <person name="Lipzen A."/>
            <person name="Chen C."/>
            <person name="Yanf M."/>
            <person name="Daum C."/>
            <person name="Ng V."/>
            <person name="Clum A."/>
            <person name="Ohm R."/>
            <person name="Martin F."/>
            <person name="Silar P."/>
            <person name="Natvig D."/>
            <person name="Lalanne C."/>
            <person name="Gautier V."/>
            <person name="Ament-Velasquez S.L."/>
            <person name="Kruys A."/>
            <person name="Hutchinson M.I."/>
            <person name="Powell A.J."/>
            <person name="Barry K."/>
            <person name="Miller A.N."/>
            <person name="Grigoriev I.V."/>
            <person name="Debuchy R."/>
            <person name="Gladieux P."/>
            <person name="Thoren M.H."/>
            <person name="Johannesson H."/>
        </authorList>
    </citation>
    <scope>NUCLEOTIDE SEQUENCE</scope>
    <source>
        <strain evidence="1">CBS 538.74</strain>
    </source>
</reference>
<evidence type="ECO:0000313" key="1">
    <source>
        <dbReference type="EMBL" id="KAK4151036.1"/>
    </source>
</evidence>
<proteinExistence type="predicted"/>
<dbReference type="AlphaFoldDB" id="A0AAN6VIY5"/>
<dbReference type="Proteomes" id="UP001302745">
    <property type="component" value="Unassembled WGS sequence"/>
</dbReference>
<name>A0AAN6VIY5_9PEZI</name>
<evidence type="ECO:0000313" key="2">
    <source>
        <dbReference type="Proteomes" id="UP001302745"/>
    </source>
</evidence>
<gene>
    <name evidence="1" type="ORF">C8A00DRAFT_36343</name>
</gene>
<comment type="caution">
    <text evidence="1">The sequence shown here is derived from an EMBL/GenBank/DDBJ whole genome shotgun (WGS) entry which is preliminary data.</text>
</comment>
<accession>A0AAN6VIY5</accession>
<protein>
    <submittedName>
        <fullName evidence="1">Uncharacterized protein</fullName>
    </submittedName>
</protein>
<reference evidence="1" key="1">
    <citation type="journal article" date="2023" name="Mol. Phylogenet. Evol.">
        <title>Genome-scale phylogeny and comparative genomics of the fungal order Sordariales.</title>
        <authorList>
            <person name="Hensen N."/>
            <person name="Bonometti L."/>
            <person name="Westerberg I."/>
            <person name="Brannstrom I.O."/>
            <person name="Guillou S."/>
            <person name="Cros-Aarteil S."/>
            <person name="Calhoun S."/>
            <person name="Haridas S."/>
            <person name="Kuo A."/>
            <person name="Mondo S."/>
            <person name="Pangilinan J."/>
            <person name="Riley R."/>
            <person name="LaButti K."/>
            <person name="Andreopoulos B."/>
            <person name="Lipzen A."/>
            <person name="Chen C."/>
            <person name="Yan M."/>
            <person name="Daum C."/>
            <person name="Ng V."/>
            <person name="Clum A."/>
            <person name="Steindorff A."/>
            <person name="Ohm R.A."/>
            <person name="Martin F."/>
            <person name="Silar P."/>
            <person name="Natvig D.O."/>
            <person name="Lalanne C."/>
            <person name="Gautier V."/>
            <person name="Ament-Velasquez S.L."/>
            <person name="Kruys A."/>
            <person name="Hutchinson M.I."/>
            <person name="Powell A.J."/>
            <person name="Barry K."/>
            <person name="Miller A.N."/>
            <person name="Grigoriev I.V."/>
            <person name="Debuchy R."/>
            <person name="Gladieux P."/>
            <person name="Hiltunen Thoren M."/>
            <person name="Johannesson H."/>
        </authorList>
    </citation>
    <scope>NUCLEOTIDE SEQUENCE</scope>
    <source>
        <strain evidence="1">CBS 538.74</strain>
    </source>
</reference>
<sequence length="251" mass="28102">MLAHQKGPEYSREDIVSQAWGSILSTYFPQYASPDGGVIYSIRRAAARGEAVVLPQAKPCRVIVIEMAQAPADPWPSLPDPGMSLPPARDILWVACKAPVEDTPAGWKDLMEQCASRLELAHPARKLYVILAIGLKWMMFKWDPRHKTRSPLQMLADHRPDTWAMDSRYRYDSGIAGQSHVVYSNNAPSPDLVDTTLAYSLEFWAPEPDAPPTWAGEQPRPLNWRAMQLLEACFTRVRNTVSVGENDTGFN</sequence>
<keyword evidence="2" id="KW-1185">Reference proteome</keyword>
<dbReference type="EMBL" id="MU857037">
    <property type="protein sequence ID" value="KAK4151036.1"/>
    <property type="molecule type" value="Genomic_DNA"/>
</dbReference>